<sequence>EIVMDTVTANFIHYFKEDKTVCVACGCSITDVLVRAIPTLANIFLNNYRKTKNDIEKSEQASTSNKRKLGKFK</sequence>
<evidence type="ECO:0000256" key="1">
    <source>
        <dbReference type="SAM" id="MobiDB-lite"/>
    </source>
</evidence>
<organism evidence="2">
    <name type="scientific">Arion vulgaris</name>
    <dbReference type="NCBI Taxonomy" id="1028688"/>
    <lineage>
        <taxon>Eukaryota</taxon>
        <taxon>Metazoa</taxon>
        <taxon>Spiralia</taxon>
        <taxon>Lophotrochozoa</taxon>
        <taxon>Mollusca</taxon>
        <taxon>Gastropoda</taxon>
        <taxon>Heterobranchia</taxon>
        <taxon>Euthyneura</taxon>
        <taxon>Panpulmonata</taxon>
        <taxon>Eupulmonata</taxon>
        <taxon>Stylommatophora</taxon>
        <taxon>Helicina</taxon>
        <taxon>Arionoidea</taxon>
        <taxon>Arionidae</taxon>
        <taxon>Arion</taxon>
    </lineage>
</organism>
<name>A0A0B6YE86_9EUPU</name>
<evidence type="ECO:0000313" key="2">
    <source>
        <dbReference type="EMBL" id="CEK54111.1"/>
    </source>
</evidence>
<gene>
    <name evidence="2" type="primary">ORF21972</name>
</gene>
<accession>A0A0B6YE86</accession>
<proteinExistence type="predicted"/>
<feature type="region of interest" description="Disordered" evidence="1">
    <location>
        <begin position="54"/>
        <end position="73"/>
    </location>
</feature>
<protein>
    <submittedName>
        <fullName evidence="2">Uncharacterized protein</fullName>
    </submittedName>
</protein>
<dbReference type="EMBL" id="HACG01007246">
    <property type="protein sequence ID" value="CEK54111.1"/>
    <property type="molecule type" value="Transcribed_RNA"/>
</dbReference>
<feature type="non-terminal residue" evidence="2">
    <location>
        <position position="1"/>
    </location>
</feature>
<reference evidence="2" key="1">
    <citation type="submission" date="2014-12" db="EMBL/GenBank/DDBJ databases">
        <title>Insight into the proteome of Arion vulgaris.</title>
        <authorList>
            <person name="Aradska J."/>
            <person name="Bulat T."/>
            <person name="Smidak R."/>
            <person name="Sarate P."/>
            <person name="Gangsoo J."/>
            <person name="Sialana F."/>
            <person name="Bilban M."/>
            <person name="Lubec G."/>
        </authorList>
    </citation>
    <scope>NUCLEOTIDE SEQUENCE</scope>
    <source>
        <tissue evidence="2">Skin</tissue>
    </source>
</reference>
<dbReference type="AlphaFoldDB" id="A0A0B6YE86"/>